<dbReference type="Pfam" id="PF00486">
    <property type="entry name" value="Trans_reg_C"/>
    <property type="match status" value="1"/>
</dbReference>
<dbReference type="PANTHER" id="PTHR36842:SF1">
    <property type="entry name" value="PROTEIN TOLB"/>
    <property type="match status" value="1"/>
</dbReference>
<reference evidence="5 6" key="1">
    <citation type="submission" date="2020-04" db="EMBL/GenBank/DDBJ databases">
        <title>Pseudoalteromonas caenipelagi sp. nov., isolated from a tidal flat.</title>
        <authorList>
            <person name="Park S."/>
            <person name="Yoon J.-H."/>
        </authorList>
    </citation>
    <scope>NUCLEOTIDE SEQUENCE [LARGE SCALE GENOMIC DNA]</scope>
    <source>
        <strain evidence="5 6">JBTF-M23</strain>
    </source>
</reference>
<dbReference type="SUPFAM" id="SSF82171">
    <property type="entry name" value="DPP6 N-terminal domain-like"/>
    <property type="match status" value="2"/>
</dbReference>
<dbReference type="GO" id="GO:0003677">
    <property type="term" value="F:DNA binding"/>
    <property type="evidence" value="ECO:0007669"/>
    <property type="project" value="UniProtKB-UniRule"/>
</dbReference>
<keyword evidence="3" id="KW-0472">Membrane</keyword>
<dbReference type="InterPro" id="IPR036388">
    <property type="entry name" value="WH-like_DNA-bd_sf"/>
</dbReference>
<dbReference type="CDD" id="cd00383">
    <property type="entry name" value="trans_reg_C"/>
    <property type="match status" value="1"/>
</dbReference>
<dbReference type="EMBL" id="JABBPG010000011">
    <property type="protein sequence ID" value="NOU52660.1"/>
    <property type="molecule type" value="Genomic_DNA"/>
</dbReference>
<dbReference type="RefSeq" id="WP_171627716.1">
    <property type="nucleotide sequence ID" value="NZ_JABBPG010000011.1"/>
</dbReference>
<dbReference type="InterPro" id="IPR001867">
    <property type="entry name" value="OmpR/PhoB-type_DNA-bd"/>
</dbReference>
<dbReference type="InterPro" id="IPR011042">
    <property type="entry name" value="6-blade_b-propeller_TolB-like"/>
</dbReference>
<dbReference type="Gene3D" id="2.120.10.30">
    <property type="entry name" value="TolB, C-terminal domain"/>
    <property type="match status" value="1"/>
</dbReference>
<dbReference type="SMART" id="SM00862">
    <property type="entry name" value="Trans_reg_C"/>
    <property type="match status" value="1"/>
</dbReference>
<dbReference type="AlphaFoldDB" id="A0A849VIM9"/>
<evidence type="ECO:0000256" key="1">
    <source>
        <dbReference type="ARBA" id="ARBA00023125"/>
    </source>
</evidence>
<comment type="caution">
    <text evidence="5">The sequence shown here is derived from an EMBL/GenBank/DDBJ whole genome shotgun (WGS) entry which is preliminary data.</text>
</comment>
<dbReference type="GO" id="GO:0000160">
    <property type="term" value="P:phosphorelay signal transduction system"/>
    <property type="evidence" value="ECO:0007669"/>
    <property type="project" value="InterPro"/>
</dbReference>
<feature type="domain" description="OmpR/PhoB-type" evidence="4">
    <location>
        <begin position="1"/>
        <end position="98"/>
    </location>
</feature>
<evidence type="ECO:0000313" key="5">
    <source>
        <dbReference type="EMBL" id="NOU52660.1"/>
    </source>
</evidence>
<proteinExistence type="predicted"/>
<feature type="DNA-binding region" description="OmpR/PhoB-type" evidence="2">
    <location>
        <begin position="1"/>
        <end position="98"/>
    </location>
</feature>
<feature type="transmembrane region" description="Helical" evidence="3">
    <location>
        <begin position="123"/>
        <end position="142"/>
    </location>
</feature>
<sequence length="669" mass="76796">MNYQINDIVFDTAQRTLSYQNKTIQLEAKSYELLVVFITHTQEVLSRDKLIALAWQGSVVSDGAVNKAISKLRQHFEQLQPNTEFIITKPKFGYQLGFDAQQIAKDAEYQQRHISHRTYLSRYLVLLLLGILSIVILAFALVNKEEAAQLSVQLERITAHDGFEQNLSASNYSQVLFLSSPTNNQPRRVVLQSLKDNSQHVLPINMEDFTFASLSPSGASMMWVAQNEQTCKIMRYNFATGSQQTVFNCSDMQNVRLSWQANELAIFIRARKNNASPYIIHKLMLATNSLQQLSLPLQHAQMKGDFLLAAHPRHPLLAYARYVESSLSEIHIVNSNTLETVAIHPLKHMVNTITWSSQSDHLFIADKKILYRLNANTGEIEHIKQLSYPIESIAATTRDAKELILVSQYHASSSIQSYNIKTKHVTNVFSNAALNRLPRHDQNGLLFISDMGKEHALWRYQDKKLTRLNIPFEFGFNRYHVAYNAHSMVFEKLGAVYEYDFTHNTLTNLISAEHQAYAPNYGMSEQDILYSSNKTGQWQLWQYNKGSASHQQLTKNGGYSGYFYNGQLYFSKRNQAGMWTLESGAEKLLIKDFSNINWLNWQVINGNVYFYKRGSGIWQYNIDSQVEQLLMSEPEGFIHQYDVSDDEKYIVYAQLQPMQGDIQAVILNW</sequence>
<accession>A0A849VIM9</accession>
<evidence type="ECO:0000256" key="3">
    <source>
        <dbReference type="SAM" id="Phobius"/>
    </source>
</evidence>
<protein>
    <submittedName>
        <fullName evidence="5">Winged helix-turn-helix transcriptional regulator</fullName>
    </submittedName>
</protein>
<organism evidence="5 6">
    <name type="scientific">Pseudoalteromonas caenipelagi</name>
    <dbReference type="NCBI Taxonomy" id="2726988"/>
    <lineage>
        <taxon>Bacteria</taxon>
        <taxon>Pseudomonadati</taxon>
        <taxon>Pseudomonadota</taxon>
        <taxon>Gammaproteobacteria</taxon>
        <taxon>Alteromonadales</taxon>
        <taxon>Pseudoalteromonadaceae</taxon>
        <taxon>Pseudoalteromonas</taxon>
    </lineage>
</organism>
<dbReference type="GO" id="GO:0006355">
    <property type="term" value="P:regulation of DNA-templated transcription"/>
    <property type="evidence" value="ECO:0007669"/>
    <property type="project" value="InterPro"/>
</dbReference>
<dbReference type="PANTHER" id="PTHR36842">
    <property type="entry name" value="PROTEIN TOLB HOMOLOG"/>
    <property type="match status" value="1"/>
</dbReference>
<gene>
    <name evidence="5" type="ORF">HG263_19325</name>
</gene>
<name>A0A849VIM9_9GAMM</name>
<dbReference type="InterPro" id="IPR016032">
    <property type="entry name" value="Sig_transdc_resp-reg_C-effctor"/>
</dbReference>
<dbReference type="Gene3D" id="1.10.10.10">
    <property type="entry name" value="Winged helix-like DNA-binding domain superfamily/Winged helix DNA-binding domain"/>
    <property type="match status" value="1"/>
</dbReference>
<evidence type="ECO:0000256" key="2">
    <source>
        <dbReference type="PROSITE-ProRule" id="PRU01091"/>
    </source>
</evidence>
<keyword evidence="3" id="KW-1133">Transmembrane helix</keyword>
<dbReference type="SUPFAM" id="SSF46894">
    <property type="entry name" value="C-terminal effector domain of the bipartite response regulators"/>
    <property type="match status" value="1"/>
</dbReference>
<dbReference type="Proteomes" id="UP000586305">
    <property type="component" value="Unassembled WGS sequence"/>
</dbReference>
<keyword evidence="3" id="KW-0812">Transmembrane</keyword>
<keyword evidence="1 2" id="KW-0238">DNA-binding</keyword>
<dbReference type="PROSITE" id="PS51755">
    <property type="entry name" value="OMPR_PHOB"/>
    <property type="match status" value="1"/>
</dbReference>
<keyword evidence="6" id="KW-1185">Reference proteome</keyword>
<evidence type="ECO:0000259" key="4">
    <source>
        <dbReference type="PROSITE" id="PS51755"/>
    </source>
</evidence>
<evidence type="ECO:0000313" key="6">
    <source>
        <dbReference type="Proteomes" id="UP000586305"/>
    </source>
</evidence>